<organism evidence="1 2">
    <name type="scientific">Candidatus Kaiserbacteria bacterium RIFCSPHIGHO2_02_FULL_49_16</name>
    <dbReference type="NCBI Taxonomy" id="1798490"/>
    <lineage>
        <taxon>Bacteria</taxon>
        <taxon>Candidatus Kaiseribacteriota</taxon>
    </lineage>
</organism>
<comment type="caution">
    <text evidence="1">The sequence shown here is derived from an EMBL/GenBank/DDBJ whole genome shotgun (WGS) entry which is preliminary data.</text>
</comment>
<dbReference type="InterPro" id="IPR003837">
    <property type="entry name" value="GatC"/>
</dbReference>
<dbReference type="Gene3D" id="1.10.20.60">
    <property type="entry name" value="Glu-tRNAGln amidotransferase C subunit, N-terminal domain"/>
    <property type="match status" value="1"/>
</dbReference>
<gene>
    <name evidence="1" type="ORF">A3C86_00595</name>
</gene>
<dbReference type="InterPro" id="IPR036113">
    <property type="entry name" value="Asp/Glu-ADT_sf_sub_c"/>
</dbReference>
<dbReference type="EMBL" id="MFLD01000026">
    <property type="protein sequence ID" value="OGG59440.1"/>
    <property type="molecule type" value="Genomic_DNA"/>
</dbReference>
<accession>A0A1F6DDN9</accession>
<evidence type="ECO:0000313" key="2">
    <source>
        <dbReference type="Proteomes" id="UP000178042"/>
    </source>
</evidence>
<evidence type="ECO:0008006" key="3">
    <source>
        <dbReference type="Google" id="ProtNLM"/>
    </source>
</evidence>
<dbReference type="Proteomes" id="UP000178042">
    <property type="component" value="Unassembled WGS sequence"/>
</dbReference>
<reference evidence="1 2" key="1">
    <citation type="journal article" date="2016" name="Nat. Commun.">
        <title>Thousands of microbial genomes shed light on interconnected biogeochemical processes in an aquifer system.</title>
        <authorList>
            <person name="Anantharaman K."/>
            <person name="Brown C.T."/>
            <person name="Hug L.A."/>
            <person name="Sharon I."/>
            <person name="Castelle C.J."/>
            <person name="Probst A.J."/>
            <person name="Thomas B.C."/>
            <person name="Singh A."/>
            <person name="Wilkins M.J."/>
            <person name="Karaoz U."/>
            <person name="Brodie E.L."/>
            <person name="Williams K.H."/>
            <person name="Hubbard S.S."/>
            <person name="Banfield J.F."/>
        </authorList>
    </citation>
    <scope>NUCLEOTIDE SEQUENCE [LARGE SCALE GENOMIC DNA]</scope>
</reference>
<sequence>MISKAVIQNLAKLARLEVSGKELATLEKEIPDILKFVETIQSVSEKPTALSTTLINVMRADDPPAGGPHEGGIYTEALLKAAPTRVGDSIAVKQVIKRSW</sequence>
<dbReference type="SUPFAM" id="SSF141000">
    <property type="entry name" value="Glu-tRNAGln amidotransferase C subunit"/>
    <property type="match status" value="1"/>
</dbReference>
<dbReference type="AlphaFoldDB" id="A0A1F6DDN9"/>
<name>A0A1F6DDN9_9BACT</name>
<proteinExistence type="predicted"/>
<dbReference type="GO" id="GO:0006450">
    <property type="term" value="P:regulation of translational fidelity"/>
    <property type="evidence" value="ECO:0007669"/>
    <property type="project" value="InterPro"/>
</dbReference>
<protein>
    <recommendedName>
        <fullName evidence="3">Aspartyl/glutamyl-tRNA(Asn/Gln) amidotransferase subunit C</fullName>
    </recommendedName>
</protein>
<evidence type="ECO:0000313" key="1">
    <source>
        <dbReference type="EMBL" id="OGG59440.1"/>
    </source>
</evidence>
<dbReference type="Pfam" id="PF02686">
    <property type="entry name" value="GatC"/>
    <property type="match status" value="1"/>
</dbReference>